<dbReference type="InterPro" id="IPR032675">
    <property type="entry name" value="LRR_dom_sf"/>
</dbReference>
<organism evidence="3 4">
    <name type="scientific">Frankliniella occidentalis</name>
    <name type="common">Western flower thrips</name>
    <name type="synonym">Euthrips occidentalis</name>
    <dbReference type="NCBI Taxonomy" id="133901"/>
    <lineage>
        <taxon>Eukaryota</taxon>
        <taxon>Metazoa</taxon>
        <taxon>Ecdysozoa</taxon>
        <taxon>Arthropoda</taxon>
        <taxon>Hexapoda</taxon>
        <taxon>Insecta</taxon>
        <taxon>Pterygota</taxon>
        <taxon>Neoptera</taxon>
        <taxon>Paraneoptera</taxon>
        <taxon>Thysanoptera</taxon>
        <taxon>Terebrantia</taxon>
        <taxon>Thripoidea</taxon>
        <taxon>Thripidae</taxon>
        <taxon>Frankliniella</taxon>
    </lineage>
</organism>
<feature type="compositionally biased region" description="Pro residues" evidence="1">
    <location>
        <begin position="14"/>
        <end position="35"/>
    </location>
</feature>
<dbReference type="SUPFAM" id="SSF52047">
    <property type="entry name" value="RNI-like"/>
    <property type="match status" value="1"/>
</dbReference>
<evidence type="ECO:0000256" key="1">
    <source>
        <dbReference type="SAM" id="MobiDB-lite"/>
    </source>
</evidence>
<dbReference type="KEGG" id="foc:113211371"/>
<dbReference type="InterPro" id="IPR001810">
    <property type="entry name" value="F-box_dom"/>
</dbReference>
<proteinExistence type="predicted"/>
<dbReference type="GeneID" id="113211371"/>
<dbReference type="PROSITE" id="PS50181">
    <property type="entry name" value="FBOX"/>
    <property type="match status" value="1"/>
</dbReference>
<feature type="region of interest" description="Disordered" evidence="1">
    <location>
        <begin position="1"/>
        <end position="36"/>
    </location>
</feature>
<reference evidence="4" key="1">
    <citation type="submission" date="2025-08" db="UniProtKB">
        <authorList>
            <consortium name="RefSeq"/>
        </authorList>
    </citation>
    <scope>IDENTIFICATION</scope>
    <source>
        <tissue evidence="4">Whole organism</tissue>
    </source>
</reference>
<evidence type="ECO:0000313" key="4">
    <source>
        <dbReference type="RefSeq" id="XP_026285514.2"/>
    </source>
</evidence>
<accession>A0A6J1SW69</accession>
<sequence length="516" mass="57179">MLTRARKRAQISLAPPPPLKCTVEEPPPPPPPPPTTLLSLPDVPLVEVLSYLSVEDLVRAGQASPRLGALTREHASLWRGKARSFKKYYFVDAAALSVMLRALPPVYKLKFTTVRRSPMIVVQLECFTRQTQLKAFTTLAVEGITAECCSSIIQEVTAHLEYLEISGLDRGLEFILLGLRSARLVRNLDISLETYFLQCNFSWPQAWTLPKLRHVSLASTGEYYDGSRQQRGPDHTVLQALNSLLLAHTRTVRFLNLRTLQMMPLLPLLDSRPGVLERMLVTVTVPSRPAVVLQPMSRLQDLKILSNNDGMTILKSQLVAFLESCKGSLQRLDVGSCGTQTLRTLADAKLSGLKQLVLRFDFTDFRLQPGALQAALASLPNLQSLHILKLWTPTLPEALACIPARAIPALRLLLFTDSFTADQDAAPSSDYAGFAQCQDLVRRSPMPLHVVVKVTWRTRQISVPSGERCILFFKHAATAQPDAAVCTLCTEAESALRLRCCSFGVAVKIDDRVQVQ</sequence>
<keyword evidence="3" id="KW-1185">Reference proteome</keyword>
<dbReference type="AlphaFoldDB" id="A0A6J1SW69"/>
<name>A0A6J1SW69_FRAOC</name>
<feature type="domain" description="F-box" evidence="2">
    <location>
        <begin position="34"/>
        <end position="81"/>
    </location>
</feature>
<evidence type="ECO:0000259" key="2">
    <source>
        <dbReference type="PROSITE" id="PS50181"/>
    </source>
</evidence>
<dbReference type="Gene3D" id="3.80.10.10">
    <property type="entry name" value="Ribonuclease Inhibitor"/>
    <property type="match status" value="1"/>
</dbReference>
<gene>
    <name evidence="4" type="primary">LOC113211371</name>
</gene>
<dbReference type="SUPFAM" id="SSF81383">
    <property type="entry name" value="F-box domain"/>
    <property type="match status" value="1"/>
</dbReference>
<dbReference type="InterPro" id="IPR036047">
    <property type="entry name" value="F-box-like_dom_sf"/>
</dbReference>
<protein>
    <submittedName>
        <fullName evidence="4">Uncharacterized protein LOC113211371</fullName>
    </submittedName>
</protein>
<dbReference type="RefSeq" id="XP_026285514.2">
    <property type="nucleotide sequence ID" value="XM_026429729.2"/>
</dbReference>
<dbReference type="Pfam" id="PF12937">
    <property type="entry name" value="F-box-like"/>
    <property type="match status" value="1"/>
</dbReference>
<evidence type="ECO:0000313" key="3">
    <source>
        <dbReference type="Proteomes" id="UP000504606"/>
    </source>
</evidence>
<dbReference type="Proteomes" id="UP000504606">
    <property type="component" value="Unplaced"/>
</dbReference>